<evidence type="ECO:0000313" key="2">
    <source>
        <dbReference type="EMBL" id="EFL21019.1"/>
    </source>
</evidence>
<evidence type="ECO:0000313" key="3">
    <source>
        <dbReference type="Proteomes" id="UP000003963"/>
    </source>
</evidence>
<accession>D9WDV9</accession>
<feature type="compositionally biased region" description="Basic and acidic residues" evidence="1">
    <location>
        <begin position="326"/>
        <end position="340"/>
    </location>
</feature>
<dbReference type="STRING" id="457427.SSOG_00731"/>
<name>D9WDV9_9ACTN</name>
<proteinExistence type="predicted"/>
<dbReference type="GO" id="GO:0043448">
    <property type="term" value="P:alkane catabolic process"/>
    <property type="evidence" value="ECO:0007669"/>
    <property type="project" value="TreeGrafter"/>
</dbReference>
<keyword evidence="3" id="KW-1185">Reference proteome</keyword>
<dbReference type="HOGENOM" id="CLU_725439_0_0_11"/>
<dbReference type="InterPro" id="IPR047910">
    <property type="entry name" value="SCO0930-like"/>
</dbReference>
<reference evidence="2 3" key="1">
    <citation type="submission" date="2009-02" db="EMBL/GenBank/DDBJ databases">
        <title>Annotation of Streptomyces hygroscopicus strain ATCC 53653.</title>
        <authorList>
            <consortium name="The Broad Institute Genome Sequencing Platform"/>
            <consortium name="Broad Institute Microbial Sequencing Center"/>
            <person name="Fischbach M."/>
            <person name="Godfrey P."/>
            <person name="Ward D."/>
            <person name="Young S."/>
            <person name="Zeng Q."/>
            <person name="Koehrsen M."/>
            <person name="Alvarado L."/>
            <person name="Berlin A.M."/>
            <person name="Bochicchio J."/>
            <person name="Borenstein D."/>
            <person name="Chapman S.B."/>
            <person name="Chen Z."/>
            <person name="Engels R."/>
            <person name="Freedman E."/>
            <person name="Gellesch M."/>
            <person name="Goldberg J."/>
            <person name="Griggs A."/>
            <person name="Gujja S."/>
            <person name="Heilman E.R."/>
            <person name="Heiman D.I."/>
            <person name="Hepburn T.A."/>
            <person name="Howarth C."/>
            <person name="Jen D."/>
            <person name="Larson L."/>
            <person name="Lewis B."/>
            <person name="Mehta T."/>
            <person name="Park D."/>
            <person name="Pearson M."/>
            <person name="Richards J."/>
            <person name="Roberts A."/>
            <person name="Saif S."/>
            <person name="Shea T.D."/>
            <person name="Shenoy N."/>
            <person name="Sisk P."/>
            <person name="Stolte C."/>
            <person name="Sykes S.N."/>
            <person name="Thomson T."/>
            <person name="Walk T."/>
            <person name="White J."/>
            <person name="Yandava C."/>
            <person name="Straight P."/>
            <person name="Clardy J."/>
            <person name="Hung D."/>
            <person name="Kolter R."/>
            <person name="Mekalanos J."/>
            <person name="Walker S."/>
            <person name="Walsh C.T."/>
            <person name="Wieland-Brown L.C."/>
            <person name="Haas B."/>
            <person name="Nusbaum C."/>
            <person name="Birren B."/>
        </authorList>
    </citation>
    <scope>NUCLEOTIDE SEQUENCE [LARGE SCALE GENOMIC DNA]</scope>
    <source>
        <strain evidence="2 3">ATCC 53653</strain>
    </source>
</reference>
<gene>
    <name evidence="2" type="ORF">SSOG_00731</name>
</gene>
<dbReference type="Pfam" id="PF03640">
    <property type="entry name" value="Lipoprotein_15"/>
    <property type="match status" value="3"/>
</dbReference>
<evidence type="ECO:0008006" key="4">
    <source>
        <dbReference type="Google" id="ProtNLM"/>
    </source>
</evidence>
<dbReference type="PANTHER" id="PTHR39335">
    <property type="entry name" value="BLL4220 PROTEIN"/>
    <property type="match status" value="1"/>
</dbReference>
<dbReference type="PANTHER" id="PTHR39335:SF1">
    <property type="entry name" value="BLL4220 PROTEIN"/>
    <property type="match status" value="1"/>
</dbReference>
<dbReference type="EMBL" id="GG657754">
    <property type="protein sequence ID" value="EFL21019.1"/>
    <property type="molecule type" value="Genomic_DNA"/>
</dbReference>
<dbReference type="PROSITE" id="PS51257">
    <property type="entry name" value="PROKAR_LIPOPROTEIN"/>
    <property type="match status" value="1"/>
</dbReference>
<feature type="region of interest" description="Disordered" evidence="1">
    <location>
        <begin position="305"/>
        <end position="356"/>
    </location>
</feature>
<protein>
    <recommendedName>
        <fullName evidence="4">Lipoprotein</fullName>
    </recommendedName>
</protein>
<evidence type="ECO:0000256" key="1">
    <source>
        <dbReference type="SAM" id="MobiDB-lite"/>
    </source>
</evidence>
<feature type="compositionally biased region" description="Basic residues" evidence="1">
    <location>
        <begin position="310"/>
        <end position="325"/>
    </location>
</feature>
<feature type="compositionally biased region" description="Low complexity" evidence="1">
    <location>
        <begin position="341"/>
        <end position="350"/>
    </location>
</feature>
<dbReference type="AlphaFoldDB" id="D9WDV9"/>
<organism evidence="2 3">
    <name type="scientific">Streptomyces himastatinicus ATCC 53653</name>
    <dbReference type="NCBI Taxonomy" id="457427"/>
    <lineage>
        <taxon>Bacteria</taxon>
        <taxon>Bacillati</taxon>
        <taxon>Actinomycetota</taxon>
        <taxon>Actinomycetes</taxon>
        <taxon>Kitasatosporales</taxon>
        <taxon>Streptomycetaceae</taxon>
        <taxon>Streptomyces</taxon>
        <taxon>Streptomyces violaceusniger group</taxon>
    </lineage>
</organism>
<dbReference type="NCBIfam" id="NF040526">
    <property type="entry name" value="SCO0930_lipo"/>
    <property type="match status" value="1"/>
</dbReference>
<dbReference type="Proteomes" id="UP000003963">
    <property type="component" value="Unassembled WGS sequence"/>
</dbReference>
<sequence>MVMEKRRQIAFAGMSAALVMLTAACGSNDTSAGSANVQPVGGSSQTASAGASASAGAGAAAAGAGATGGYGSDTGAAAGSGEAGGSQTGPAKELAVKSDAKLGKFVSDSAGMTLYRFDEDTPKPAKSNCNDACATKWPPVPADDATAGAGIDSKKLGKVKRADGSEQLTLEGWPVYRYAGDTKAGDTKGQGVGGTWNALAPDGKPAGKKAGGGALELMVSNNADLGKIMVNGEGMTVYRFDKDSAWPMKDGNPPTPPALDKWKPVKAIDTTKVSGVKDEGDLLHPPRRHQAGRLRLLAALHLRRGQEARRHQRPGRQGHLVRARRQGQEGDPVRRHDGPSRRGPGAAALRAPRRTSTGGLKCHAYSVPPRSVRHCSVRAAW</sequence>
<dbReference type="InterPro" id="IPR005297">
    <property type="entry name" value="Lipoprotein_repeat"/>
</dbReference>